<dbReference type="AlphaFoldDB" id="A0A371AVY5"/>
<keyword evidence="1" id="KW-0479">Metal-binding</keyword>
<dbReference type="InterPro" id="IPR017900">
    <property type="entry name" value="4Fe4S_Fe_S_CS"/>
</dbReference>
<dbReference type="Pfam" id="PF13187">
    <property type="entry name" value="Fer4_9"/>
    <property type="match status" value="1"/>
</dbReference>
<name>A0A371AVY5_9FIRM</name>
<dbReference type="GO" id="GO:0046872">
    <property type="term" value="F:metal ion binding"/>
    <property type="evidence" value="ECO:0007669"/>
    <property type="project" value="UniProtKB-KW"/>
</dbReference>
<keyword evidence="2" id="KW-0408">Iron</keyword>
<dbReference type="OrthoDB" id="9813995at2"/>
<dbReference type="Gene3D" id="3.40.50.360">
    <property type="match status" value="1"/>
</dbReference>
<proteinExistence type="predicted"/>
<feature type="domain" description="4Fe-4S ferredoxin-type" evidence="4">
    <location>
        <begin position="184"/>
        <end position="212"/>
    </location>
</feature>
<keyword evidence="3" id="KW-0411">Iron-sulfur</keyword>
<dbReference type="GO" id="GO:0051536">
    <property type="term" value="F:iron-sulfur cluster binding"/>
    <property type="evidence" value="ECO:0007669"/>
    <property type="project" value="UniProtKB-KW"/>
</dbReference>
<dbReference type="SUPFAM" id="SSF52218">
    <property type="entry name" value="Flavoproteins"/>
    <property type="match status" value="1"/>
</dbReference>
<dbReference type="Gene3D" id="3.30.70.20">
    <property type="match status" value="1"/>
</dbReference>
<evidence type="ECO:0000313" key="5">
    <source>
        <dbReference type="EMBL" id="RDU23699.1"/>
    </source>
</evidence>
<accession>A0A371AVY5</accession>
<evidence type="ECO:0000313" key="6">
    <source>
        <dbReference type="Proteomes" id="UP000255036"/>
    </source>
</evidence>
<dbReference type="InterPro" id="IPR017896">
    <property type="entry name" value="4Fe4S_Fe-S-bd"/>
</dbReference>
<dbReference type="EMBL" id="QRCT01000019">
    <property type="protein sequence ID" value="RDU23699.1"/>
    <property type="molecule type" value="Genomic_DNA"/>
</dbReference>
<evidence type="ECO:0000256" key="1">
    <source>
        <dbReference type="ARBA" id="ARBA00022723"/>
    </source>
</evidence>
<evidence type="ECO:0000256" key="3">
    <source>
        <dbReference type="ARBA" id="ARBA00023014"/>
    </source>
</evidence>
<dbReference type="Proteomes" id="UP000255036">
    <property type="component" value="Unassembled WGS sequence"/>
</dbReference>
<sequence>MKSIIYYFSGTGNNFAIAKEITNRLGDSTLLPISGLLNNKIIPEEYEWVGFVVPSYFSHVPPYVEKCMRDIVYSEKQKIFLVVGCGGNRGLSIQDMRKHVNNSNKDVALEYMITLPGNYILSYGAFPIWYQKLCIKLSCRKIRRITRDITDNRIRKNLNKGIFYKEKYESALQQSIAKFSITGKQYKVNDNCSSCGSCMKICPTENISMSNGKVEFGNGCSQCMGCIQWCPHNAIDYQGKAINRKKYHHLNIKKYEMFIR</sequence>
<organism evidence="5 6">
    <name type="scientific">Anaerosacchariphilus polymeriproducens</name>
    <dbReference type="NCBI Taxonomy" id="1812858"/>
    <lineage>
        <taxon>Bacteria</taxon>
        <taxon>Bacillati</taxon>
        <taxon>Bacillota</taxon>
        <taxon>Clostridia</taxon>
        <taxon>Lachnospirales</taxon>
        <taxon>Lachnospiraceae</taxon>
        <taxon>Anaerosacchariphilus</taxon>
    </lineage>
</organism>
<keyword evidence="6" id="KW-1185">Reference proteome</keyword>
<dbReference type="SUPFAM" id="SSF54862">
    <property type="entry name" value="4Fe-4S ferredoxins"/>
    <property type="match status" value="1"/>
</dbReference>
<feature type="domain" description="4Fe-4S ferredoxin-type" evidence="4">
    <location>
        <begin position="213"/>
        <end position="240"/>
    </location>
</feature>
<protein>
    <recommendedName>
        <fullName evidence="4">4Fe-4S ferredoxin-type domain-containing protein</fullName>
    </recommendedName>
</protein>
<dbReference type="PROSITE" id="PS00198">
    <property type="entry name" value="4FE4S_FER_1"/>
    <property type="match status" value="1"/>
</dbReference>
<gene>
    <name evidence="5" type="ORF">DWV06_07510</name>
</gene>
<comment type="caution">
    <text evidence="5">The sequence shown here is derived from an EMBL/GenBank/DDBJ whole genome shotgun (WGS) entry which is preliminary data.</text>
</comment>
<dbReference type="InterPro" id="IPR047964">
    <property type="entry name" value="EFR1-like"/>
</dbReference>
<dbReference type="NCBIfam" id="NF038196">
    <property type="entry name" value="ferrodoxin_EFR1"/>
    <property type="match status" value="1"/>
</dbReference>
<dbReference type="RefSeq" id="WP_115481568.1">
    <property type="nucleotide sequence ID" value="NZ_QRCT01000019.1"/>
</dbReference>
<dbReference type="InterPro" id="IPR029039">
    <property type="entry name" value="Flavoprotein-like_sf"/>
</dbReference>
<evidence type="ECO:0000256" key="2">
    <source>
        <dbReference type="ARBA" id="ARBA00023004"/>
    </source>
</evidence>
<evidence type="ECO:0000259" key="4">
    <source>
        <dbReference type="PROSITE" id="PS51379"/>
    </source>
</evidence>
<reference evidence="5 6" key="1">
    <citation type="submission" date="2018-07" db="EMBL/GenBank/DDBJ databases">
        <title>Anaerosacharophilus polymeroproducens gen. nov. sp. nov., an anaerobic bacterium isolated from salt field.</title>
        <authorList>
            <person name="Kim W."/>
            <person name="Yang S.-H."/>
            <person name="Oh J."/>
            <person name="Lee J.-H."/>
            <person name="Kwon K.K."/>
        </authorList>
    </citation>
    <scope>NUCLEOTIDE SEQUENCE [LARGE SCALE GENOMIC DNA]</scope>
    <source>
        <strain evidence="5 6">MCWD5</strain>
    </source>
</reference>
<dbReference type="PROSITE" id="PS51379">
    <property type="entry name" value="4FE4S_FER_2"/>
    <property type="match status" value="2"/>
</dbReference>